<name>A0A3N7G8G3_POPTR</name>
<evidence type="ECO:0000313" key="2">
    <source>
        <dbReference type="EMBL" id="RQO95021.1"/>
    </source>
</evidence>
<gene>
    <name evidence="2" type="ORF">POPTR_008G206100</name>
</gene>
<dbReference type="InParanoid" id="A0A3N7G8G3"/>
<protein>
    <submittedName>
        <fullName evidence="2">Uncharacterized protein</fullName>
    </submittedName>
</protein>
<sequence length="119" mass="13044">MKVVAKKINIESNPYQESINSRKPVLSYKEKNNDPIDTAPISLRTRGVSAPRDGIIKGTPGTLSPKVTSLPPTTEVIHLEKDALLEAVIAASLRTLTFPAFRIKLVDQVQKVTLVPMKV</sequence>
<dbReference type="EMBL" id="CM009297">
    <property type="protein sequence ID" value="RQO95021.1"/>
    <property type="molecule type" value="Genomic_DNA"/>
</dbReference>
<evidence type="ECO:0000256" key="1">
    <source>
        <dbReference type="SAM" id="MobiDB-lite"/>
    </source>
</evidence>
<keyword evidence="3" id="KW-1185">Reference proteome</keyword>
<organism evidence="2 3">
    <name type="scientific">Populus trichocarpa</name>
    <name type="common">Western balsam poplar</name>
    <name type="synonym">Populus balsamifera subsp. trichocarpa</name>
    <dbReference type="NCBI Taxonomy" id="3694"/>
    <lineage>
        <taxon>Eukaryota</taxon>
        <taxon>Viridiplantae</taxon>
        <taxon>Streptophyta</taxon>
        <taxon>Embryophyta</taxon>
        <taxon>Tracheophyta</taxon>
        <taxon>Spermatophyta</taxon>
        <taxon>Magnoliopsida</taxon>
        <taxon>eudicotyledons</taxon>
        <taxon>Gunneridae</taxon>
        <taxon>Pentapetalae</taxon>
        <taxon>rosids</taxon>
        <taxon>fabids</taxon>
        <taxon>Malpighiales</taxon>
        <taxon>Salicaceae</taxon>
        <taxon>Saliceae</taxon>
        <taxon>Populus</taxon>
    </lineage>
</organism>
<accession>A0A3N7G8G3</accession>
<evidence type="ECO:0000313" key="3">
    <source>
        <dbReference type="Proteomes" id="UP000006729"/>
    </source>
</evidence>
<proteinExistence type="predicted"/>
<feature type="region of interest" description="Disordered" evidence="1">
    <location>
        <begin position="50"/>
        <end position="69"/>
    </location>
</feature>
<dbReference type="Proteomes" id="UP000006729">
    <property type="component" value="Chromosome 8"/>
</dbReference>
<dbReference type="AlphaFoldDB" id="A0A3N7G8G3"/>
<reference evidence="2 3" key="1">
    <citation type="journal article" date="2006" name="Science">
        <title>The genome of black cottonwood, Populus trichocarpa (Torr. &amp; Gray).</title>
        <authorList>
            <person name="Tuskan G.A."/>
            <person name="Difazio S."/>
            <person name="Jansson S."/>
            <person name="Bohlmann J."/>
            <person name="Grigoriev I."/>
            <person name="Hellsten U."/>
            <person name="Putnam N."/>
            <person name="Ralph S."/>
            <person name="Rombauts S."/>
            <person name="Salamov A."/>
            <person name="Schein J."/>
            <person name="Sterck L."/>
            <person name="Aerts A."/>
            <person name="Bhalerao R.R."/>
            <person name="Bhalerao R.P."/>
            <person name="Blaudez D."/>
            <person name="Boerjan W."/>
            <person name="Brun A."/>
            <person name="Brunner A."/>
            <person name="Busov V."/>
            <person name="Campbell M."/>
            <person name="Carlson J."/>
            <person name="Chalot M."/>
            <person name="Chapman J."/>
            <person name="Chen G.L."/>
            <person name="Cooper D."/>
            <person name="Coutinho P.M."/>
            <person name="Couturier J."/>
            <person name="Covert S."/>
            <person name="Cronk Q."/>
            <person name="Cunningham R."/>
            <person name="Davis J."/>
            <person name="Degroeve S."/>
            <person name="Dejardin A."/>
            <person name="Depamphilis C."/>
            <person name="Detter J."/>
            <person name="Dirks B."/>
            <person name="Dubchak I."/>
            <person name="Duplessis S."/>
            <person name="Ehlting J."/>
            <person name="Ellis B."/>
            <person name="Gendler K."/>
            <person name="Goodstein D."/>
            <person name="Gribskov M."/>
            <person name="Grimwood J."/>
            <person name="Groover A."/>
            <person name="Gunter L."/>
            <person name="Hamberger B."/>
            <person name="Heinze B."/>
            <person name="Helariutta Y."/>
            <person name="Henrissat B."/>
            <person name="Holligan D."/>
            <person name="Holt R."/>
            <person name="Huang W."/>
            <person name="Islam-Faridi N."/>
            <person name="Jones S."/>
            <person name="Jones-Rhoades M."/>
            <person name="Jorgensen R."/>
            <person name="Joshi C."/>
            <person name="Kangasjarvi J."/>
            <person name="Karlsson J."/>
            <person name="Kelleher C."/>
            <person name="Kirkpatrick R."/>
            <person name="Kirst M."/>
            <person name="Kohler A."/>
            <person name="Kalluri U."/>
            <person name="Larimer F."/>
            <person name="Leebens-Mack J."/>
            <person name="Leple J.C."/>
            <person name="Locascio P."/>
            <person name="Lou Y."/>
            <person name="Lucas S."/>
            <person name="Martin F."/>
            <person name="Montanini B."/>
            <person name="Napoli C."/>
            <person name="Nelson D.R."/>
            <person name="Nelson C."/>
            <person name="Nieminen K."/>
            <person name="Nilsson O."/>
            <person name="Pereda V."/>
            <person name="Peter G."/>
            <person name="Philippe R."/>
            <person name="Pilate G."/>
            <person name="Poliakov A."/>
            <person name="Razumovskaya J."/>
            <person name="Richardson P."/>
            <person name="Rinaldi C."/>
            <person name="Ritland K."/>
            <person name="Rouze P."/>
            <person name="Ryaboy D."/>
            <person name="Schmutz J."/>
            <person name="Schrader J."/>
            <person name="Segerman B."/>
            <person name="Shin H."/>
            <person name="Siddiqui A."/>
            <person name="Sterky F."/>
            <person name="Terry A."/>
            <person name="Tsai C.J."/>
            <person name="Uberbacher E."/>
            <person name="Unneberg P."/>
            <person name="Vahala J."/>
            <person name="Wall K."/>
            <person name="Wessler S."/>
            <person name="Yang G."/>
            <person name="Yin T."/>
            <person name="Douglas C."/>
            <person name="Marra M."/>
            <person name="Sandberg G."/>
            <person name="Van de Peer Y."/>
            <person name="Rokhsar D."/>
        </authorList>
    </citation>
    <scope>NUCLEOTIDE SEQUENCE [LARGE SCALE GENOMIC DNA]</scope>
    <source>
        <strain evidence="3">cv. Nisqually</strain>
    </source>
</reference>